<gene>
    <name evidence="2" type="ORF">DEA37_0015100</name>
</gene>
<feature type="signal peptide" evidence="1">
    <location>
        <begin position="1"/>
        <end position="26"/>
    </location>
</feature>
<keyword evidence="3" id="KW-1185">Reference proteome</keyword>
<evidence type="ECO:0000313" key="2">
    <source>
        <dbReference type="EMBL" id="KAA3670343.1"/>
    </source>
</evidence>
<reference evidence="2 3" key="1">
    <citation type="journal article" date="2019" name="Gigascience">
        <title>Whole-genome sequence of the oriental lung fluke Paragonimus westermani.</title>
        <authorList>
            <person name="Oey H."/>
            <person name="Zakrzewski M."/>
            <person name="Narain K."/>
            <person name="Devi K.R."/>
            <person name="Agatsuma T."/>
            <person name="Nawaratna S."/>
            <person name="Gobert G.N."/>
            <person name="Jones M.K."/>
            <person name="Ragan M.A."/>
            <person name="McManus D.P."/>
            <person name="Krause L."/>
        </authorList>
    </citation>
    <scope>NUCLEOTIDE SEQUENCE [LARGE SCALE GENOMIC DNA]</scope>
    <source>
        <strain evidence="2 3">IND2009</strain>
    </source>
</reference>
<name>A0A5J4N479_9TREM</name>
<sequence>MPMRCPAFPQKLLTLLSTLSVGDTWAHSQLNDTYISNIYRRQLDGNPKPTGREIEGRSPEERCLWSQWANLVLMDSLLHLFDRTKRTYRLTVPSGKVSKVVREVHVEPGHAGQRRTGAAVRQRL</sequence>
<comment type="caution">
    <text evidence="2">The sequence shown here is derived from an EMBL/GenBank/DDBJ whole genome shotgun (WGS) entry which is preliminary data.</text>
</comment>
<keyword evidence="1" id="KW-0732">Signal</keyword>
<proteinExistence type="predicted"/>
<feature type="chain" id="PRO_5023896245" evidence="1">
    <location>
        <begin position="27"/>
        <end position="124"/>
    </location>
</feature>
<evidence type="ECO:0000313" key="3">
    <source>
        <dbReference type="Proteomes" id="UP000324629"/>
    </source>
</evidence>
<organism evidence="2 3">
    <name type="scientific">Paragonimus westermani</name>
    <dbReference type="NCBI Taxonomy" id="34504"/>
    <lineage>
        <taxon>Eukaryota</taxon>
        <taxon>Metazoa</taxon>
        <taxon>Spiralia</taxon>
        <taxon>Lophotrochozoa</taxon>
        <taxon>Platyhelminthes</taxon>
        <taxon>Trematoda</taxon>
        <taxon>Digenea</taxon>
        <taxon>Plagiorchiida</taxon>
        <taxon>Troglotremata</taxon>
        <taxon>Troglotrematidae</taxon>
        <taxon>Paragonimus</taxon>
    </lineage>
</organism>
<dbReference type="Proteomes" id="UP000324629">
    <property type="component" value="Unassembled WGS sequence"/>
</dbReference>
<dbReference type="AlphaFoldDB" id="A0A5J4N479"/>
<protein>
    <submittedName>
        <fullName evidence="2">Uncharacterized protein</fullName>
    </submittedName>
</protein>
<accession>A0A5J4N479</accession>
<dbReference type="EMBL" id="QNGE01011319">
    <property type="protein sequence ID" value="KAA3670343.1"/>
    <property type="molecule type" value="Genomic_DNA"/>
</dbReference>
<evidence type="ECO:0000256" key="1">
    <source>
        <dbReference type="SAM" id="SignalP"/>
    </source>
</evidence>